<name>A0A8E0V0D7_9EURO</name>
<keyword evidence="5" id="KW-0456">Lyase</keyword>
<reference evidence="6" key="1">
    <citation type="journal article" date="2015" name="Genome Announc.">
        <title>Draft Genome Sequence of the Pathogenic Filamentous Fungus Aspergillus udagawae Strain IFM 46973T.</title>
        <authorList>
            <person name="Kusuya Y."/>
            <person name="Takahashi-Nakaguchi A."/>
            <person name="Takahashi H."/>
            <person name="Yaguchi T."/>
        </authorList>
    </citation>
    <scope>NUCLEOTIDE SEQUENCE</scope>
    <source>
        <strain evidence="6">IFM 46973</strain>
    </source>
</reference>
<evidence type="ECO:0000256" key="1">
    <source>
        <dbReference type="ARBA" id="ARBA00001933"/>
    </source>
</evidence>
<dbReference type="Proteomes" id="UP000036893">
    <property type="component" value="Unassembled WGS sequence"/>
</dbReference>
<evidence type="ECO:0000313" key="6">
    <source>
        <dbReference type="EMBL" id="GIC90403.1"/>
    </source>
</evidence>
<dbReference type="InterPro" id="IPR015424">
    <property type="entry name" value="PyrdxlP-dep_Trfase"/>
</dbReference>
<sequence>MSFVKGNEFHAINSYFIGPKAANLPDFRANVNIVLGELLETRQRYFPNDADYPPKGVRESLPFQQVRDNFSNAIQQVARMLGDRSIPFWSPRYEAHVCADLTMPSMLGYFMTMLYNPNNVALETSPCTTVAEQRAGKQLSELFGYNTDERKKNLPLAWGHLTADGTIANLESIWVARNLKFYPLSLFQAVKEGKLKFIADTFEVENCKGDLRLFKDMSTWELLNLRPETILELPEALKQQFNISDQFLEEALKEYSIQTAGKDALEKYHGIDKPAQYMIGKTHHYSWPKGAALMGLGSGNMTEIDVDLDACIDTTLLQEKLHECAREGQGVYAVVAIVGSTEEGAVERLSEILELRKKFQKDYGLSFLVHADAAWGGYFATMLERDMTIGLNPGGYGMLLGEAAFTSARLSAYWATIETEDFICVPFNRLGPERMGYGFRSKEVEEEKQWFRDNVLEKENKDITAEAMDRLRELGSDLNINAFALNWKHKGSRSQNGQLQEGELNRNMEEANYLMKRVVEKFSVTTGETNKTDIPLFLTSTKFKPELYGKCAQVFMDRLGLDRSHQDLFVLRNVVMSPLPTKKDFIAGLMRTFEEVTNEEVKFCRDRNKRGNRQVQFLMQGTDEVFLVLQGSFHIAPLRQQLILTAELDSNLQQHYAELRNRYPRDAIILESLDEIALEDKVENLAHDRTQDFQGRIHRKGHVHDPTYPQQYMPFYLYGSAKEKHISHMLLRAPNIALSASNVALSPELDQAIRPHLPEGLILTLSSIPEVSVQPCMIKNQDIPPYFFFQRKKQFKVTVWRDPRSPIAEGPGLLEGLRNPIGSGTMTLGNHVDVDAEEVNHNPADCLRIDPTPWQDFDRIGDILDGTYDCP</sequence>
<dbReference type="PANTHER" id="PTHR45677:SF8">
    <property type="entry name" value="CYSTEINE SULFINIC ACID DECARBOXYLASE"/>
    <property type="match status" value="1"/>
</dbReference>
<dbReference type="GO" id="GO:0030170">
    <property type="term" value="F:pyridoxal phosphate binding"/>
    <property type="evidence" value="ECO:0007669"/>
    <property type="project" value="InterPro"/>
</dbReference>
<accession>A0A8E0V0D7</accession>
<dbReference type="GO" id="GO:0016831">
    <property type="term" value="F:carboxy-lyase activity"/>
    <property type="evidence" value="ECO:0007669"/>
    <property type="project" value="UniProtKB-KW"/>
</dbReference>
<protein>
    <recommendedName>
        <fullName evidence="8">L-2,4-diaminobutyrate decarboxylase</fullName>
    </recommendedName>
</protein>
<comment type="similarity">
    <text evidence="2">Belongs to the group II decarboxylase family.</text>
</comment>
<dbReference type="GO" id="GO:0019752">
    <property type="term" value="P:carboxylic acid metabolic process"/>
    <property type="evidence" value="ECO:0007669"/>
    <property type="project" value="InterPro"/>
</dbReference>
<evidence type="ECO:0000256" key="3">
    <source>
        <dbReference type="ARBA" id="ARBA00022793"/>
    </source>
</evidence>
<evidence type="ECO:0000256" key="4">
    <source>
        <dbReference type="ARBA" id="ARBA00022898"/>
    </source>
</evidence>
<dbReference type="EMBL" id="BBXM02000005">
    <property type="protein sequence ID" value="GIC90403.1"/>
    <property type="molecule type" value="Genomic_DNA"/>
</dbReference>
<comment type="caution">
    <text evidence="6">The sequence shown here is derived from an EMBL/GenBank/DDBJ whole genome shotgun (WGS) entry which is preliminary data.</text>
</comment>
<dbReference type="GO" id="GO:0005737">
    <property type="term" value="C:cytoplasm"/>
    <property type="evidence" value="ECO:0007669"/>
    <property type="project" value="TreeGrafter"/>
</dbReference>
<dbReference type="InterPro" id="IPR002129">
    <property type="entry name" value="PyrdxlP-dep_de-COase"/>
</dbReference>
<proteinExistence type="inferred from homology"/>
<keyword evidence="4" id="KW-0663">Pyridoxal phosphate</keyword>
<dbReference type="RefSeq" id="XP_043147669.1">
    <property type="nucleotide sequence ID" value="XM_043291734.1"/>
</dbReference>
<gene>
    <name evidence="6" type="ORF">Aud_006837</name>
</gene>
<evidence type="ECO:0008006" key="8">
    <source>
        <dbReference type="Google" id="ProtNLM"/>
    </source>
</evidence>
<dbReference type="Gene3D" id="3.40.640.10">
    <property type="entry name" value="Type I PLP-dependent aspartate aminotransferase-like (Major domain)"/>
    <property type="match status" value="1"/>
</dbReference>
<dbReference type="PANTHER" id="PTHR45677">
    <property type="entry name" value="GLUTAMATE DECARBOXYLASE-RELATED"/>
    <property type="match status" value="1"/>
</dbReference>
<dbReference type="AlphaFoldDB" id="A0A8E0V0D7"/>
<dbReference type="Pfam" id="PF00282">
    <property type="entry name" value="Pyridoxal_deC"/>
    <property type="match status" value="1"/>
</dbReference>
<evidence type="ECO:0000256" key="5">
    <source>
        <dbReference type="ARBA" id="ARBA00023239"/>
    </source>
</evidence>
<comment type="cofactor">
    <cofactor evidence="1">
        <name>pyridoxal 5'-phosphate</name>
        <dbReference type="ChEBI" id="CHEBI:597326"/>
    </cofactor>
</comment>
<organism evidence="6 7">
    <name type="scientific">Aspergillus udagawae</name>
    <dbReference type="NCBI Taxonomy" id="91492"/>
    <lineage>
        <taxon>Eukaryota</taxon>
        <taxon>Fungi</taxon>
        <taxon>Dikarya</taxon>
        <taxon>Ascomycota</taxon>
        <taxon>Pezizomycotina</taxon>
        <taxon>Eurotiomycetes</taxon>
        <taxon>Eurotiomycetidae</taxon>
        <taxon>Eurotiales</taxon>
        <taxon>Aspergillaceae</taxon>
        <taxon>Aspergillus</taxon>
        <taxon>Aspergillus subgen. Fumigati</taxon>
    </lineage>
</organism>
<dbReference type="SUPFAM" id="SSF53383">
    <property type="entry name" value="PLP-dependent transferases"/>
    <property type="match status" value="1"/>
</dbReference>
<evidence type="ECO:0000256" key="2">
    <source>
        <dbReference type="ARBA" id="ARBA00009533"/>
    </source>
</evidence>
<reference evidence="6" key="2">
    <citation type="submission" date="2021-01" db="EMBL/GenBank/DDBJ databases">
        <title>Pan-genome distribution and transcriptional activeness of fungal secondary metabolism genes in Aspergillus section Fumigati.</title>
        <authorList>
            <person name="Takahashi H."/>
            <person name="Umemura M."/>
            <person name="Ninomiya A."/>
            <person name="Kusuya Y."/>
            <person name="Urayama S."/>
            <person name="Shimizu M."/>
            <person name="Watanabe A."/>
            <person name="Kamei K."/>
            <person name="Yaguchi T."/>
            <person name="Hagiwara D."/>
        </authorList>
    </citation>
    <scope>NUCLEOTIDE SEQUENCE</scope>
    <source>
        <strain evidence="6">IFM 46973</strain>
    </source>
</reference>
<keyword evidence="3" id="KW-0210">Decarboxylase</keyword>
<dbReference type="InterPro" id="IPR015421">
    <property type="entry name" value="PyrdxlP-dep_Trfase_major"/>
</dbReference>
<evidence type="ECO:0000313" key="7">
    <source>
        <dbReference type="Proteomes" id="UP000036893"/>
    </source>
</evidence>
<dbReference type="GeneID" id="66994314"/>